<sequence>MTAAAGNGPFEAATGDGPAPAPEAVGRRAQEVRTAFEGLLQIRRVLAADGPAGWEREQPLRAVAVALEAAGLPPSAVDPVTGARLATGYVATPGDGPGLVRVTWSGPAGSRAAEQEERQLAACAEVLEHLGWHTLLYRGPRRRRFLEVEPPPG</sequence>
<dbReference type="OrthoDB" id="3854431at2"/>
<dbReference type="RefSeq" id="WP_150211393.1">
    <property type="nucleotide sequence ID" value="NZ_CP029190.1"/>
</dbReference>
<gene>
    <name evidence="2" type="ORF">DEJ50_31145</name>
</gene>
<dbReference type="EMBL" id="CP029190">
    <property type="protein sequence ID" value="QES51648.1"/>
    <property type="molecule type" value="Genomic_DNA"/>
</dbReference>
<protein>
    <submittedName>
        <fullName evidence="2">Uncharacterized protein</fullName>
    </submittedName>
</protein>
<accession>A0A5P2DC14</accession>
<feature type="region of interest" description="Disordered" evidence="1">
    <location>
        <begin position="1"/>
        <end position="27"/>
    </location>
</feature>
<evidence type="ECO:0000313" key="3">
    <source>
        <dbReference type="Proteomes" id="UP000325211"/>
    </source>
</evidence>
<evidence type="ECO:0000256" key="1">
    <source>
        <dbReference type="SAM" id="MobiDB-lite"/>
    </source>
</evidence>
<dbReference type="Proteomes" id="UP000325211">
    <property type="component" value="Chromosome"/>
</dbReference>
<proteinExistence type="predicted"/>
<reference evidence="2 3" key="1">
    <citation type="submission" date="2018-05" db="EMBL/GenBank/DDBJ databases">
        <title>Streptomyces venezuelae.</title>
        <authorList>
            <person name="Kim W."/>
            <person name="Lee N."/>
            <person name="Cho B.-K."/>
        </authorList>
    </citation>
    <scope>NUCLEOTIDE SEQUENCE [LARGE SCALE GENOMIC DNA]</scope>
    <source>
        <strain evidence="2 3">ATCC 21782</strain>
    </source>
</reference>
<evidence type="ECO:0000313" key="2">
    <source>
        <dbReference type="EMBL" id="QES51648.1"/>
    </source>
</evidence>
<dbReference type="AlphaFoldDB" id="A0A5P2DC14"/>
<organism evidence="2 3">
    <name type="scientific">Streptomyces venezuelae</name>
    <dbReference type="NCBI Taxonomy" id="54571"/>
    <lineage>
        <taxon>Bacteria</taxon>
        <taxon>Bacillati</taxon>
        <taxon>Actinomycetota</taxon>
        <taxon>Actinomycetes</taxon>
        <taxon>Kitasatosporales</taxon>
        <taxon>Streptomycetaceae</taxon>
        <taxon>Streptomyces</taxon>
    </lineage>
</organism>
<name>A0A5P2DC14_STRVZ</name>